<dbReference type="AlphaFoldDB" id="A0A484FKN2"/>
<sequence length="144" mass="15347">MQTFEPLLPGAGQEERHDRPRVNTADFFAAFDLCRTSRGFVHGEINTQSSGGGVSDAERLSSWPCVPGGPSLKPFGFGKDLDPFIRPCSISMDSISVPPAESPATTIFVGPAERATTAETRGKTSFSIQMPLCPLGPYGSLQEA</sequence>
<dbReference type="EMBL" id="AMCV02000023">
    <property type="protein sequence ID" value="TDZ18603.1"/>
    <property type="molecule type" value="Genomic_DNA"/>
</dbReference>
<reference evidence="3" key="2">
    <citation type="journal article" date="2019" name="Mol. Plant Microbe Interact.">
        <title>Genome sequence resources for four phytopathogenic fungi from the Colletotrichum orbiculare species complex.</title>
        <authorList>
            <person name="Gan P."/>
            <person name="Tsushima A."/>
            <person name="Narusaka M."/>
            <person name="Narusaka Y."/>
            <person name="Takano Y."/>
            <person name="Kubo Y."/>
            <person name="Shirasu K."/>
        </authorList>
    </citation>
    <scope>GENOME REANNOTATION</scope>
    <source>
        <strain evidence="3">104-T / ATCC 96160 / CBS 514.97 / LARS 414 / MAFF 240422</strain>
    </source>
</reference>
<proteinExistence type="predicted"/>
<keyword evidence="3" id="KW-1185">Reference proteome</keyword>
<dbReference type="Proteomes" id="UP000014480">
    <property type="component" value="Unassembled WGS sequence"/>
</dbReference>
<accession>A0A484FKN2</accession>
<evidence type="ECO:0000313" key="3">
    <source>
        <dbReference type="Proteomes" id="UP000014480"/>
    </source>
</evidence>
<feature type="region of interest" description="Disordered" evidence="1">
    <location>
        <begin position="1"/>
        <end position="20"/>
    </location>
</feature>
<organism evidence="2 3">
    <name type="scientific">Colletotrichum orbiculare (strain 104-T / ATCC 96160 / CBS 514.97 / LARS 414 / MAFF 240422)</name>
    <name type="common">Cucumber anthracnose fungus</name>
    <name type="synonym">Colletotrichum lagenarium</name>
    <dbReference type="NCBI Taxonomy" id="1213857"/>
    <lineage>
        <taxon>Eukaryota</taxon>
        <taxon>Fungi</taxon>
        <taxon>Dikarya</taxon>
        <taxon>Ascomycota</taxon>
        <taxon>Pezizomycotina</taxon>
        <taxon>Sordariomycetes</taxon>
        <taxon>Hypocreomycetidae</taxon>
        <taxon>Glomerellales</taxon>
        <taxon>Glomerellaceae</taxon>
        <taxon>Colletotrichum</taxon>
        <taxon>Colletotrichum orbiculare species complex</taxon>
    </lineage>
</organism>
<reference evidence="3" key="1">
    <citation type="journal article" date="2013" name="New Phytol.">
        <title>Comparative genomic and transcriptomic analyses reveal the hemibiotrophic stage shift of Colletotrichum fungi.</title>
        <authorList>
            <person name="Gan P."/>
            <person name="Ikeda K."/>
            <person name="Irieda H."/>
            <person name="Narusaka M."/>
            <person name="O'Connell R.J."/>
            <person name="Narusaka Y."/>
            <person name="Takano Y."/>
            <person name="Kubo Y."/>
            <person name="Shirasu K."/>
        </authorList>
    </citation>
    <scope>NUCLEOTIDE SEQUENCE [LARGE SCALE GENOMIC DNA]</scope>
    <source>
        <strain evidence="3">104-T / ATCC 96160 / CBS 514.97 / LARS 414 / MAFF 240422</strain>
    </source>
</reference>
<comment type="caution">
    <text evidence="2">The sequence shown here is derived from an EMBL/GenBank/DDBJ whole genome shotgun (WGS) entry which is preliminary data.</text>
</comment>
<evidence type="ECO:0000256" key="1">
    <source>
        <dbReference type="SAM" id="MobiDB-lite"/>
    </source>
</evidence>
<name>A0A484FKN2_COLOR</name>
<evidence type="ECO:0000313" key="2">
    <source>
        <dbReference type="EMBL" id="TDZ18603.1"/>
    </source>
</evidence>
<gene>
    <name evidence="2" type="ORF">Cob_v008583</name>
</gene>
<protein>
    <submittedName>
        <fullName evidence="2">Uncharacterized protein</fullName>
    </submittedName>
</protein>